<dbReference type="CDD" id="cd02135">
    <property type="entry name" value="YdjA-like"/>
    <property type="match status" value="1"/>
</dbReference>
<evidence type="ECO:0000256" key="2">
    <source>
        <dbReference type="ARBA" id="ARBA00022630"/>
    </source>
</evidence>
<dbReference type="InterPro" id="IPR029479">
    <property type="entry name" value="Nitroreductase"/>
</dbReference>
<dbReference type="PANTHER" id="PTHR43821">
    <property type="entry name" value="NAD(P)H NITROREDUCTASE YDJA-RELATED"/>
    <property type="match status" value="1"/>
</dbReference>
<dbReference type="OrthoDB" id="9804207at2"/>
<evidence type="ECO:0000256" key="5">
    <source>
        <dbReference type="ARBA" id="ARBA00023002"/>
    </source>
</evidence>
<evidence type="ECO:0000259" key="9">
    <source>
        <dbReference type="Pfam" id="PF00881"/>
    </source>
</evidence>
<gene>
    <name evidence="10" type="ORF">H1164_01380</name>
</gene>
<dbReference type="EMBL" id="JACEIP010000002">
    <property type="protein sequence ID" value="MBA4541560.1"/>
    <property type="molecule type" value="Genomic_DNA"/>
</dbReference>
<evidence type="ECO:0000256" key="7">
    <source>
        <dbReference type="PIRNR" id="PIRNR000232"/>
    </source>
</evidence>
<accession>A0A7W2AGW9</accession>
<keyword evidence="5 7" id="KW-0560">Oxidoreductase</keyword>
<dbReference type="RefSeq" id="WP_033101131.1">
    <property type="nucleotide sequence ID" value="NZ_JACEIP010000002.1"/>
</dbReference>
<dbReference type="Pfam" id="PF00881">
    <property type="entry name" value="Nitroreductase"/>
    <property type="match status" value="1"/>
</dbReference>
<evidence type="ECO:0000256" key="1">
    <source>
        <dbReference type="ARBA" id="ARBA00007118"/>
    </source>
</evidence>
<dbReference type="PIRSF" id="PIRSF000232">
    <property type="entry name" value="YdjA"/>
    <property type="match status" value="1"/>
</dbReference>
<feature type="binding site" description="in other chain" evidence="8">
    <location>
        <begin position="137"/>
        <end position="139"/>
    </location>
    <ligand>
        <name>FMN</name>
        <dbReference type="ChEBI" id="CHEBI:58210"/>
        <note>ligand shared between dimeric partners</note>
    </ligand>
</feature>
<proteinExistence type="inferred from homology"/>
<keyword evidence="11" id="KW-1185">Reference proteome</keyword>
<keyword evidence="4 7" id="KW-0521">NADP</keyword>
<name>A0A7W2AGW9_9BACL</name>
<comment type="similarity">
    <text evidence="1 7">Belongs to the nitroreductase family.</text>
</comment>
<comment type="cofactor">
    <cofactor evidence="8">
        <name>FMN</name>
        <dbReference type="ChEBI" id="CHEBI:58210"/>
    </cofactor>
    <text evidence="8">Binds 1 FMN per subunit.</text>
</comment>
<reference evidence="10 11" key="1">
    <citation type="submission" date="2020-07" db="EMBL/GenBank/DDBJ databases">
        <authorList>
            <person name="Feng H."/>
        </authorList>
    </citation>
    <scope>NUCLEOTIDE SEQUENCE [LARGE SCALE GENOMIC DNA]</scope>
    <source>
        <strain evidence="11">s-11</strain>
    </source>
</reference>
<evidence type="ECO:0000256" key="4">
    <source>
        <dbReference type="ARBA" id="ARBA00022857"/>
    </source>
</evidence>
<dbReference type="AlphaFoldDB" id="A0A7W2AGW9"/>
<dbReference type="InterPro" id="IPR000415">
    <property type="entry name" value="Nitroreductase-like"/>
</dbReference>
<dbReference type="SUPFAM" id="SSF55469">
    <property type="entry name" value="FMN-dependent nitroreductase-like"/>
    <property type="match status" value="1"/>
</dbReference>
<protein>
    <recommendedName>
        <fullName evidence="7">Putative NAD(P)H nitroreductase</fullName>
        <ecNumber evidence="7">1.-.-.-</ecNumber>
    </recommendedName>
</protein>
<sequence length="189" mass="21135">MELFEAIRTRRSIGKVKPDPVPKEKIEKMLEAATWAPNHHRTEPWRFLVLTGEGRKRLGNVMMAVANEKNEELSPAEKEEQLRRELNKAFRAPVVIVVVASPADRPNVLEEEELAACHAAVQNMLLAAHALGLGAVWRTGKAAYHPAARQEFALADHEKIVGFVYTGYPDLRPPAAKRTPFADKTTWIG</sequence>
<feature type="binding site" description="in other chain" evidence="8">
    <location>
        <begin position="10"/>
        <end position="12"/>
    </location>
    <ligand>
        <name>FMN</name>
        <dbReference type="ChEBI" id="CHEBI:58210"/>
        <note>ligand shared between dimeric partners</note>
    </ligand>
</feature>
<keyword evidence="3 7" id="KW-0288">FMN</keyword>
<evidence type="ECO:0000313" key="11">
    <source>
        <dbReference type="Proteomes" id="UP000530514"/>
    </source>
</evidence>
<evidence type="ECO:0000256" key="6">
    <source>
        <dbReference type="ARBA" id="ARBA00023027"/>
    </source>
</evidence>
<dbReference type="EC" id="1.-.-.-" evidence="7"/>
<keyword evidence="6 7" id="KW-0520">NAD</keyword>
<dbReference type="PANTHER" id="PTHR43821:SF1">
    <property type="entry name" value="NAD(P)H NITROREDUCTASE YDJA-RELATED"/>
    <property type="match status" value="1"/>
</dbReference>
<feature type="binding site" evidence="8">
    <location>
        <position position="39"/>
    </location>
    <ligand>
        <name>FMN</name>
        <dbReference type="ChEBI" id="CHEBI:58210"/>
        <note>ligand shared between dimeric partners</note>
    </ligand>
</feature>
<dbReference type="Gene3D" id="3.40.109.10">
    <property type="entry name" value="NADH Oxidase"/>
    <property type="match status" value="1"/>
</dbReference>
<comment type="caution">
    <text evidence="10">The sequence shown here is derived from an EMBL/GenBank/DDBJ whole genome shotgun (WGS) entry which is preliminary data.</text>
</comment>
<evidence type="ECO:0000313" key="10">
    <source>
        <dbReference type="EMBL" id="MBA4541560.1"/>
    </source>
</evidence>
<dbReference type="InterPro" id="IPR052530">
    <property type="entry name" value="NAD(P)H_nitroreductase"/>
</dbReference>
<keyword evidence="2 7" id="KW-0285">Flavoprotein</keyword>
<organism evidence="10 11">
    <name type="scientific">Thermoactinomyces daqus</name>
    <dbReference type="NCBI Taxonomy" id="1329516"/>
    <lineage>
        <taxon>Bacteria</taxon>
        <taxon>Bacillati</taxon>
        <taxon>Bacillota</taxon>
        <taxon>Bacilli</taxon>
        <taxon>Bacillales</taxon>
        <taxon>Thermoactinomycetaceae</taxon>
        <taxon>Thermoactinomyces</taxon>
    </lineage>
</organism>
<evidence type="ECO:0000256" key="8">
    <source>
        <dbReference type="PIRSR" id="PIRSR000232-1"/>
    </source>
</evidence>
<dbReference type="GO" id="GO:0016491">
    <property type="term" value="F:oxidoreductase activity"/>
    <property type="evidence" value="ECO:0007669"/>
    <property type="project" value="UniProtKB-UniRule"/>
</dbReference>
<dbReference type="Proteomes" id="UP000530514">
    <property type="component" value="Unassembled WGS sequence"/>
</dbReference>
<feature type="domain" description="Nitroreductase" evidence="9">
    <location>
        <begin position="7"/>
        <end position="168"/>
    </location>
</feature>
<evidence type="ECO:0000256" key="3">
    <source>
        <dbReference type="ARBA" id="ARBA00022643"/>
    </source>
</evidence>
<dbReference type="InterPro" id="IPR026021">
    <property type="entry name" value="YdjA-like"/>
</dbReference>